<keyword evidence="3" id="KW-1185">Reference proteome</keyword>
<evidence type="ECO:0000313" key="3">
    <source>
        <dbReference type="Proteomes" id="UP000184275"/>
    </source>
</evidence>
<accession>A0A1M6U2M3</accession>
<evidence type="ECO:0008006" key="4">
    <source>
        <dbReference type="Google" id="ProtNLM"/>
    </source>
</evidence>
<dbReference type="EMBL" id="FRAW01000012">
    <property type="protein sequence ID" value="SHK63401.1"/>
    <property type="molecule type" value="Genomic_DNA"/>
</dbReference>
<organism evidence="2 3">
    <name type="scientific">Fibrobacter intestinalis</name>
    <dbReference type="NCBI Taxonomy" id="28122"/>
    <lineage>
        <taxon>Bacteria</taxon>
        <taxon>Pseudomonadati</taxon>
        <taxon>Fibrobacterota</taxon>
        <taxon>Fibrobacteria</taxon>
        <taxon>Fibrobacterales</taxon>
        <taxon>Fibrobacteraceae</taxon>
        <taxon>Fibrobacter</taxon>
    </lineage>
</organism>
<feature type="signal peptide" evidence="1">
    <location>
        <begin position="1"/>
        <end position="26"/>
    </location>
</feature>
<evidence type="ECO:0000256" key="1">
    <source>
        <dbReference type="SAM" id="SignalP"/>
    </source>
</evidence>
<dbReference type="RefSeq" id="WP_143159368.1">
    <property type="nucleotide sequence ID" value="NZ_FRAW01000012.1"/>
</dbReference>
<feature type="chain" id="PRO_5012002801" description="Concanavalin A-like lectin/glucanases superfamily protein" evidence="1">
    <location>
        <begin position="27"/>
        <end position="397"/>
    </location>
</feature>
<proteinExistence type="predicted"/>
<protein>
    <recommendedName>
        <fullName evidence="4">Concanavalin A-like lectin/glucanases superfamily protein</fullName>
    </recommendedName>
</protein>
<evidence type="ECO:0000313" key="2">
    <source>
        <dbReference type="EMBL" id="SHK63401.1"/>
    </source>
</evidence>
<gene>
    <name evidence="2" type="ORF">SAMN05720469_11225</name>
</gene>
<dbReference type="AlphaFoldDB" id="A0A1M6U2M3"/>
<sequence length="397" mass="43533">MIRRMRMLLVAAGMEILAACSTNESAGSTFETENSIAKIVVTNVDGIPLAQSVVSIREQNYLPYLYLDSALGEYDSFDNALGMETDGSGVVRLDSIGAGDYIVEARDGDGADLLLGATRFTIPEAISDSAISVPVVLEEPATLSGFIQTEKSPVFIKIRGTHYWALVDSLGHFSFPQVPQGNFEIVAVYEDEVLIAEPVKIQKENEDLFWEDPDLPEKDTSVQLHSYLFEDFEDSTAGWYVSTSQYATAHLETDSAGLGRSGLVAHFANQNDSALTWALMGRHIGDTDLSEIDSVTFWIRGNIEGKIYFSFDVIADSSVSYDSGKAWKSFEIDSVWTRLVVTPETLIKADSIGGNIGWDAVKNHVTNISIFGGPSGEFWVDDIVFYGVDSTAFRFVE</sequence>
<keyword evidence="1" id="KW-0732">Signal</keyword>
<reference evidence="3" key="1">
    <citation type="submission" date="2016-11" db="EMBL/GenBank/DDBJ databases">
        <authorList>
            <person name="Varghese N."/>
            <person name="Submissions S."/>
        </authorList>
    </citation>
    <scope>NUCLEOTIDE SEQUENCE [LARGE SCALE GENOMIC DNA]</scope>
    <source>
        <strain evidence="3">UWOS</strain>
    </source>
</reference>
<dbReference type="Proteomes" id="UP000184275">
    <property type="component" value="Unassembled WGS sequence"/>
</dbReference>
<name>A0A1M6U2M3_9BACT</name>